<proteinExistence type="predicted"/>
<reference evidence="1" key="1">
    <citation type="journal article" date="2014" name="Genome Biol. Evol.">
        <title>Pangenome evidence for extensive interdomain horizontal transfer affecting lineage core and shell genes in uncultured planktonic thaumarchaeota and euryarchaeota.</title>
        <authorList>
            <person name="Deschamps P."/>
            <person name="Zivanovic Y."/>
            <person name="Moreira D."/>
            <person name="Rodriguez-Valera F."/>
            <person name="Lopez-Garcia P."/>
        </authorList>
    </citation>
    <scope>NUCLEOTIDE SEQUENCE</scope>
</reference>
<evidence type="ECO:0008006" key="2">
    <source>
        <dbReference type="Google" id="ProtNLM"/>
    </source>
</evidence>
<name>A0A075I2B9_9ARCH</name>
<dbReference type="Gene3D" id="3.20.20.60">
    <property type="entry name" value="Phosphoenolpyruvate-binding domains"/>
    <property type="match status" value="1"/>
</dbReference>
<dbReference type="InterPro" id="IPR015813">
    <property type="entry name" value="Pyrv/PenolPyrv_kinase-like_dom"/>
</dbReference>
<protein>
    <recommendedName>
        <fullName evidence="2">HpcH/HpaI aldolase/citrate lyase domain-containing protein</fullName>
    </recommendedName>
</protein>
<dbReference type="EMBL" id="KF901203">
    <property type="protein sequence ID" value="AIF22089.1"/>
    <property type="molecule type" value="Genomic_DNA"/>
</dbReference>
<dbReference type="InterPro" id="IPR040442">
    <property type="entry name" value="Pyrv_kinase-like_dom_sf"/>
</dbReference>
<organism evidence="1">
    <name type="scientific">uncultured marine thaumarchaeote SAT1000_07_E05</name>
    <dbReference type="NCBI Taxonomy" id="1456364"/>
    <lineage>
        <taxon>Archaea</taxon>
        <taxon>Nitrososphaerota</taxon>
        <taxon>environmental samples</taxon>
    </lineage>
</organism>
<sequence length="189" mass="21476">MLIFSQNLANYGFPIPQDAIFRVNLAWINSLKELEVILENQKSHQIFLDLPANRTKPPSNKYDINDLIPIIKSNSNIKYFAVSNIHSANDLKIYLDVIPKHIIIVPKIESVDGVSNVKQITDSLGIKKILMLDHDDLYSSIISSKQPTSKFLECFNTLVDYCNNHNVTLLRTVGVVFSDQEKRITDYVG</sequence>
<accession>A0A075I2B9</accession>
<evidence type="ECO:0000313" key="1">
    <source>
        <dbReference type="EMBL" id="AIF22089.1"/>
    </source>
</evidence>
<dbReference type="AlphaFoldDB" id="A0A075I2B9"/>
<dbReference type="GO" id="GO:0003824">
    <property type="term" value="F:catalytic activity"/>
    <property type="evidence" value="ECO:0007669"/>
    <property type="project" value="InterPro"/>
</dbReference>
<dbReference type="SUPFAM" id="SSF51621">
    <property type="entry name" value="Phosphoenolpyruvate/pyruvate domain"/>
    <property type="match status" value="1"/>
</dbReference>